<organism evidence="1 2">
    <name type="scientific">Jilunia laotingensis</name>
    <dbReference type="NCBI Taxonomy" id="2763675"/>
    <lineage>
        <taxon>Bacteria</taxon>
        <taxon>Pseudomonadati</taxon>
        <taxon>Bacteroidota</taxon>
        <taxon>Bacteroidia</taxon>
        <taxon>Bacteroidales</taxon>
        <taxon>Bacteroidaceae</taxon>
        <taxon>Jilunia</taxon>
    </lineage>
</organism>
<gene>
    <name evidence="1" type="ORF">H8744_04500</name>
</gene>
<name>A0A926IP93_9BACT</name>
<dbReference type="EMBL" id="JACRTF010000001">
    <property type="protein sequence ID" value="MBC8592516.1"/>
    <property type="molecule type" value="Genomic_DNA"/>
</dbReference>
<evidence type="ECO:0000313" key="1">
    <source>
        <dbReference type="EMBL" id="MBC8592516.1"/>
    </source>
</evidence>
<dbReference type="AlphaFoldDB" id="A0A926IP93"/>
<dbReference type="RefSeq" id="WP_262433691.1">
    <property type="nucleotide sequence ID" value="NZ_JACRTF010000001.1"/>
</dbReference>
<evidence type="ECO:0000313" key="2">
    <source>
        <dbReference type="Proteomes" id="UP000651085"/>
    </source>
</evidence>
<dbReference type="Proteomes" id="UP000651085">
    <property type="component" value="Unassembled WGS sequence"/>
</dbReference>
<accession>A0A926IP93</accession>
<protein>
    <submittedName>
        <fullName evidence="1">Uncharacterized protein</fullName>
    </submittedName>
</protein>
<sequence>MNTDFSRETPAESRPLNHRTQLSIKKIIPTVILSLSSGNDTVKQCRIAAKVMQYHCKRNTALLQRERSVTAKAMQ</sequence>
<reference evidence="1" key="1">
    <citation type="submission" date="2020-08" db="EMBL/GenBank/DDBJ databases">
        <title>Genome public.</title>
        <authorList>
            <person name="Liu C."/>
            <person name="Sun Q."/>
        </authorList>
    </citation>
    <scope>NUCLEOTIDE SEQUENCE</scope>
    <source>
        <strain evidence="1">N12</strain>
    </source>
</reference>
<proteinExistence type="predicted"/>
<keyword evidence="2" id="KW-1185">Reference proteome</keyword>
<comment type="caution">
    <text evidence="1">The sequence shown here is derived from an EMBL/GenBank/DDBJ whole genome shotgun (WGS) entry which is preliminary data.</text>
</comment>